<evidence type="ECO:0000259" key="4">
    <source>
        <dbReference type="Pfam" id="PF00135"/>
    </source>
</evidence>
<dbReference type="SUPFAM" id="SSF53474">
    <property type="entry name" value="alpha/beta-Hydrolases"/>
    <property type="match status" value="1"/>
</dbReference>
<dbReference type="InterPro" id="IPR002018">
    <property type="entry name" value="CarbesteraseB"/>
</dbReference>
<dbReference type="InterPro" id="IPR019826">
    <property type="entry name" value="Carboxylesterase_B_AS"/>
</dbReference>
<dbReference type="InterPro" id="IPR029058">
    <property type="entry name" value="AB_hydrolase_fold"/>
</dbReference>
<dbReference type="EC" id="3.1.1.-" evidence="3"/>
<comment type="similarity">
    <text evidence="1 3">Belongs to the type-B carboxylesterase/lipase family.</text>
</comment>
<proteinExistence type="inferred from homology"/>
<dbReference type="PROSITE" id="PS00122">
    <property type="entry name" value="CARBOXYLESTERASE_B_1"/>
    <property type="match status" value="1"/>
</dbReference>
<dbReference type="Pfam" id="PF00135">
    <property type="entry name" value="COesterase"/>
    <property type="match status" value="1"/>
</dbReference>
<dbReference type="PANTHER" id="PTHR43142">
    <property type="entry name" value="CARBOXYLIC ESTER HYDROLASE"/>
    <property type="match status" value="1"/>
</dbReference>
<dbReference type="EMBL" id="JBEPLU010000003">
    <property type="protein sequence ID" value="MET3528537.1"/>
    <property type="molecule type" value="Genomic_DNA"/>
</dbReference>
<feature type="domain" description="Carboxylesterase type B" evidence="4">
    <location>
        <begin position="11"/>
        <end position="490"/>
    </location>
</feature>
<dbReference type="PANTHER" id="PTHR43142:SF1">
    <property type="entry name" value="CARBOXYLIC ESTER HYDROLASE"/>
    <property type="match status" value="1"/>
</dbReference>
<evidence type="ECO:0000256" key="1">
    <source>
        <dbReference type="ARBA" id="ARBA00005964"/>
    </source>
</evidence>
<dbReference type="Gene3D" id="3.40.50.1820">
    <property type="entry name" value="alpha/beta hydrolase"/>
    <property type="match status" value="1"/>
</dbReference>
<dbReference type="Proteomes" id="UP001549110">
    <property type="component" value="Unassembled WGS sequence"/>
</dbReference>
<comment type="caution">
    <text evidence="5">The sequence shown here is derived from an EMBL/GenBank/DDBJ whole genome shotgun (WGS) entry which is preliminary data.</text>
</comment>
<dbReference type="RefSeq" id="WP_354298406.1">
    <property type="nucleotide sequence ID" value="NZ_JBEPLU010000003.1"/>
</dbReference>
<dbReference type="GO" id="GO:0016787">
    <property type="term" value="F:hydrolase activity"/>
    <property type="evidence" value="ECO:0007669"/>
    <property type="project" value="UniProtKB-KW"/>
</dbReference>
<evidence type="ECO:0000313" key="5">
    <source>
        <dbReference type="EMBL" id="MET3528537.1"/>
    </source>
</evidence>
<evidence type="ECO:0000256" key="3">
    <source>
        <dbReference type="RuleBase" id="RU361235"/>
    </source>
</evidence>
<evidence type="ECO:0000313" key="6">
    <source>
        <dbReference type="Proteomes" id="UP001549110"/>
    </source>
</evidence>
<gene>
    <name evidence="5" type="ORF">ABID41_003676</name>
</gene>
<keyword evidence="2 3" id="KW-0378">Hydrolase</keyword>
<accession>A0ABV2ENM5</accession>
<protein>
    <recommendedName>
        <fullName evidence="3">Carboxylic ester hydrolase</fullName>
        <ecNumber evidence="3">3.1.1.-</ecNumber>
    </recommendedName>
</protein>
<organism evidence="5 6">
    <name type="scientific">Phenylobacterium koreense</name>
    <dbReference type="NCBI Taxonomy" id="266125"/>
    <lineage>
        <taxon>Bacteria</taxon>
        <taxon>Pseudomonadati</taxon>
        <taxon>Pseudomonadota</taxon>
        <taxon>Alphaproteobacteria</taxon>
        <taxon>Caulobacterales</taxon>
        <taxon>Caulobacteraceae</taxon>
        <taxon>Phenylobacterium</taxon>
    </lineage>
</organism>
<name>A0ABV2ENM5_9CAUL</name>
<sequence length="510" mass="55932">MSAVTSDAETVIVETAAGKVRGQRTGGVNVFKGMRYGADTGGANRFRPPQPVITWTGVQDAFEYGHQSPQMRGPLADKGPMSEDCLRVNVWTPGIDDARRPVMLWFHGGGFEAGSASQRVYDGTRLALRGDVVIVSINHRLNVFGHCFLGERLGSDYTTSGNAGYLDLIAAMRWVRENIGAFGGDADNVTIFGQSGGGRKVSLCYAGEEAQGLFQRGIVQSGSHLRVQSPEHAARLTDMLLAVLDIAPGQAARLLEFPTEALSAAQFKVMRESRSRFSPVLDGLAFQTHPFVPEAPKVSLDLPMMVGTTRTELSNQLGYEDGVFDLDTAELKRRLGRYVPVEDVDEAIAVFKAESPEASPTELYFTITSARGYVRDQTIMTEQRVIAGAAPTYAYQLTWRSPAEGGRRISQHTLDLPFMFDNVAKAPHLTGPETDETRALAQAMSETWISFARSGDPNNAAIPAWAPYDLADRPVMLFDTPTRLAHDPHSAERRFMSRYETQQMGRALHR</sequence>
<reference evidence="5 6" key="1">
    <citation type="submission" date="2024-06" db="EMBL/GenBank/DDBJ databases">
        <title>Genomic Encyclopedia of Type Strains, Phase IV (KMG-IV): sequencing the most valuable type-strain genomes for metagenomic binning, comparative biology and taxonomic classification.</title>
        <authorList>
            <person name="Goeker M."/>
        </authorList>
    </citation>
    <scope>NUCLEOTIDE SEQUENCE [LARGE SCALE GENOMIC DNA]</scope>
    <source>
        <strain evidence="5 6">DSM 17809</strain>
    </source>
</reference>
<keyword evidence="6" id="KW-1185">Reference proteome</keyword>
<evidence type="ECO:0000256" key="2">
    <source>
        <dbReference type="ARBA" id="ARBA00022801"/>
    </source>
</evidence>